<reference evidence="5" key="4">
    <citation type="submission" date="2016-11" db="EMBL/GenBank/DDBJ databases">
        <authorList>
            <person name="Jaros S."/>
            <person name="Januszkiewicz K."/>
            <person name="Wedrychowicz H."/>
        </authorList>
    </citation>
    <scope>NUCLEOTIDE SEQUENCE [LARGE SCALE GENOMIC DNA]</scope>
    <source>
        <strain evidence="5">DSM 1682</strain>
    </source>
</reference>
<dbReference type="Pfam" id="PF12666">
    <property type="entry name" value="PrgI"/>
    <property type="match status" value="1"/>
</dbReference>
<accession>A0A0X1U969</accession>
<feature type="transmembrane region" description="Helical" evidence="1">
    <location>
        <begin position="26"/>
        <end position="43"/>
    </location>
</feature>
<dbReference type="Proteomes" id="UP000184204">
    <property type="component" value="Unassembled WGS sequence"/>
</dbReference>
<dbReference type="EMBL" id="CP014223">
    <property type="protein sequence ID" value="AMJ41468.1"/>
    <property type="molecule type" value="Genomic_DNA"/>
</dbReference>
<gene>
    <name evidence="2" type="ORF">CPRO_18860</name>
    <name evidence="3" type="ORF">SAMN02745151_01486</name>
</gene>
<dbReference type="RefSeq" id="WP_066050759.1">
    <property type="nucleotide sequence ID" value="NZ_CP014223.1"/>
</dbReference>
<evidence type="ECO:0000256" key="1">
    <source>
        <dbReference type="SAM" id="Phobius"/>
    </source>
</evidence>
<protein>
    <submittedName>
        <fullName evidence="3">PrgI family protein</fullName>
    </submittedName>
</protein>
<feature type="transmembrane region" description="Helical" evidence="1">
    <location>
        <begin position="49"/>
        <end position="69"/>
    </location>
</feature>
<dbReference type="KEGG" id="cpro:CPRO_18860"/>
<reference evidence="3" key="3">
    <citation type="submission" date="2016-11" db="EMBL/GenBank/DDBJ databases">
        <authorList>
            <person name="Varghese N."/>
            <person name="Submissions S."/>
        </authorList>
    </citation>
    <scope>NUCLEOTIDE SEQUENCE</scope>
    <source>
        <strain evidence="3">DSM 1682</strain>
    </source>
</reference>
<dbReference type="Proteomes" id="UP000068026">
    <property type="component" value="Chromosome"/>
</dbReference>
<keyword evidence="4" id="KW-1185">Reference proteome</keyword>
<reference evidence="2 4" key="1">
    <citation type="journal article" date="2016" name="Genome Announc.">
        <title>Complete Genome Sequence of the Amino Acid-Fermenting Clostridium propionicum X2 (DSM 1682).</title>
        <authorList>
            <person name="Poehlein A."/>
            <person name="Schlien K."/>
            <person name="Chowdhury N.P."/>
            <person name="Gottschalk G."/>
            <person name="Buckel W."/>
            <person name="Daniel R."/>
        </authorList>
    </citation>
    <scope>NUCLEOTIDE SEQUENCE [LARGE SCALE GENOMIC DNA]</scope>
    <source>
        <strain evidence="2 4">X2</strain>
    </source>
</reference>
<dbReference type="AlphaFoldDB" id="A0A0X1U969"/>
<dbReference type="EMBL" id="FQUA01000005">
    <property type="protein sequence ID" value="SHE69189.1"/>
    <property type="molecule type" value="Genomic_DNA"/>
</dbReference>
<proteinExistence type="predicted"/>
<evidence type="ECO:0000313" key="2">
    <source>
        <dbReference type="EMBL" id="AMJ41468.1"/>
    </source>
</evidence>
<organism evidence="3 5">
    <name type="scientific">Anaerotignum propionicum DSM 1682</name>
    <dbReference type="NCBI Taxonomy" id="991789"/>
    <lineage>
        <taxon>Bacteria</taxon>
        <taxon>Bacillati</taxon>
        <taxon>Bacillota</taxon>
        <taxon>Clostridia</taxon>
        <taxon>Lachnospirales</taxon>
        <taxon>Anaerotignaceae</taxon>
        <taxon>Anaerotignum</taxon>
    </lineage>
</organism>
<reference evidence="4" key="2">
    <citation type="submission" date="2016-01" db="EMBL/GenBank/DDBJ databases">
        <authorList>
            <person name="Poehlein A."/>
            <person name="Schlien K."/>
            <person name="Gottschalk G."/>
            <person name="Buckel W."/>
            <person name="Daniel R."/>
        </authorList>
    </citation>
    <scope>NUCLEOTIDE SEQUENCE [LARGE SCALE GENOMIC DNA]</scope>
    <source>
        <strain evidence="4">X2</strain>
    </source>
</reference>
<evidence type="ECO:0000313" key="3">
    <source>
        <dbReference type="EMBL" id="SHE69189.1"/>
    </source>
</evidence>
<evidence type="ECO:0000313" key="5">
    <source>
        <dbReference type="Proteomes" id="UP000184204"/>
    </source>
</evidence>
<keyword evidence="1" id="KW-0472">Membrane</keyword>
<name>A0A0X1U969_ANAPI</name>
<dbReference type="InterPro" id="IPR024414">
    <property type="entry name" value="Uncharacterised_PrgI"/>
</dbReference>
<keyword evidence="1" id="KW-0812">Transmembrane</keyword>
<dbReference type="OrthoDB" id="9790748at2"/>
<keyword evidence="1" id="KW-1133">Transmembrane helix</keyword>
<evidence type="ECO:0000313" key="4">
    <source>
        <dbReference type="Proteomes" id="UP000068026"/>
    </source>
</evidence>
<sequence length="132" mass="15039">MAYVSVPKDLNAVKTKVMFNLTKRQLIFFSLAGIVGLPIFFILKGSIDITVATLAMMVVMLPFFLFAMYEKHGQKPEVIIKQIYMVKKGLPSERPYKIQNAYTLLEKQYNLKKEVTQIVKGQHKTGSKAHKS</sequence>